<proteinExistence type="predicted"/>
<comment type="caution">
    <text evidence="2">The sequence shown here is derived from an EMBL/GenBank/DDBJ whole genome shotgun (WGS) entry which is preliminary data.</text>
</comment>
<dbReference type="InterPro" id="IPR008271">
    <property type="entry name" value="Ser/Thr_kinase_AS"/>
</dbReference>
<gene>
    <name evidence="2" type="ORF">GSLYS_00021580001</name>
</gene>
<protein>
    <recommendedName>
        <fullName evidence="1">Protein kinase domain-containing protein</fullName>
    </recommendedName>
</protein>
<dbReference type="Pfam" id="PF00069">
    <property type="entry name" value="Pkinase"/>
    <property type="match status" value="1"/>
</dbReference>
<evidence type="ECO:0000313" key="3">
    <source>
        <dbReference type="Proteomes" id="UP001497497"/>
    </source>
</evidence>
<dbReference type="AlphaFoldDB" id="A0AAV2IM43"/>
<accession>A0AAV2IM43</accession>
<dbReference type="SMART" id="SM00220">
    <property type="entry name" value="S_TKc"/>
    <property type="match status" value="1"/>
</dbReference>
<dbReference type="GO" id="GO:0004672">
    <property type="term" value="F:protein kinase activity"/>
    <property type="evidence" value="ECO:0007669"/>
    <property type="project" value="InterPro"/>
</dbReference>
<dbReference type="SUPFAM" id="SSF56112">
    <property type="entry name" value="Protein kinase-like (PK-like)"/>
    <property type="match status" value="1"/>
</dbReference>
<feature type="domain" description="Protein kinase" evidence="1">
    <location>
        <begin position="1"/>
        <end position="143"/>
    </location>
</feature>
<feature type="non-terminal residue" evidence="2">
    <location>
        <position position="1"/>
    </location>
</feature>
<evidence type="ECO:0000259" key="1">
    <source>
        <dbReference type="PROSITE" id="PS50011"/>
    </source>
</evidence>
<keyword evidence="3" id="KW-1185">Reference proteome</keyword>
<dbReference type="PANTHER" id="PTHR24347">
    <property type="entry name" value="SERINE/THREONINE-PROTEIN KINASE"/>
    <property type="match status" value="1"/>
</dbReference>
<organism evidence="2 3">
    <name type="scientific">Lymnaea stagnalis</name>
    <name type="common">Great pond snail</name>
    <name type="synonym">Helix stagnalis</name>
    <dbReference type="NCBI Taxonomy" id="6523"/>
    <lineage>
        <taxon>Eukaryota</taxon>
        <taxon>Metazoa</taxon>
        <taxon>Spiralia</taxon>
        <taxon>Lophotrochozoa</taxon>
        <taxon>Mollusca</taxon>
        <taxon>Gastropoda</taxon>
        <taxon>Heterobranchia</taxon>
        <taxon>Euthyneura</taxon>
        <taxon>Panpulmonata</taxon>
        <taxon>Hygrophila</taxon>
        <taxon>Lymnaeoidea</taxon>
        <taxon>Lymnaeidae</taxon>
        <taxon>Lymnaea</taxon>
    </lineage>
</organism>
<dbReference type="Gene3D" id="1.10.510.10">
    <property type="entry name" value="Transferase(Phosphotransferase) domain 1"/>
    <property type="match status" value="1"/>
</dbReference>
<sequence>GGDLFDAIATSTTKYTEEDASGMLYNLASALEYLHSLHIVHRDVKPENILVPDRASWRGRLTVGSCKLAWQTHCWIVQAGVADSLYGVKIDVWSAGVITYILLCGFPPFSSPSDNQDELFDMIMTGNYDFVSPYWDDVTTSAK</sequence>
<name>A0AAV2IM43_LYMST</name>
<evidence type="ECO:0000313" key="2">
    <source>
        <dbReference type="EMBL" id="CAL1548263.1"/>
    </source>
</evidence>
<dbReference type="Proteomes" id="UP001497497">
    <property type="component" value="Unassembled WGS sequence"/>
</dbReference>
<reference evidence="2 3" key="1">
    <citation type="submission" date="2024-04" db="EMBL/GenBank/DDBJ databases">
        <authorList>
            <consortium name="Genoscope - CEA"/>
            <person name="William W."/>
        </authorList>
    </citation>
    <scope>NUCLEOTIDE SEQUENCE [LARGE SCALE GENOMIC DNA]</scope>
</reference>
<dbReference type="GO" id="GO:0005524">
    <property type="term" value="F:ATP binding"/>
    <property type="evidence" value="ECO:0007669"/>
    <property type="project" value="InterPro"/>
</dbReference>
<dbReference type="PROSITE" id="PS50011">
    <property type="entry name" value="PROTEIN_KINASE_DOM"/>
    <property type="match status" value="1"/>
</dbReference>
<dbReference type="PROSITE" id="PS00108">
    <property type="entry name" value="PROTEIN_KINASE_ST"/>
    <property type="match status" value="1"/>
</dbReference>
<dbReference type="EMBL" id="CAXITT010001247">
    <property type="protein sequence ID" value="CAL1548263.1"/>
    <property type="molecule type" value="Genomic_DNA"/>
</dbReference>
<feature type="non-terminal residue" evidence="2">
    <location>
        <position position="143"/>
    </location>
</feature>
<dbReference type="InterPro" id="IPR011009">
    <property type="entry name" value="Kinase-like_dom_sf"/>
</dbReference>
<dbReference type="InterPro" id="IPR000719">
    <property type="entry name" value="Prot_kinase_dom"/>
</dbReference>